<organism evidence="2 3">
    <name type="scientific">Symbiodinium natans</name>
    <dbReference type="NCBI Taxonomy" id="878477"/>
    <lineage>
        <taxon>Eukaryota</taxon>
        <taxon>Sar</taxon>
        <taxon>Alveolata</taxon>
        <taxon>Dinophyceae</taxon>
        <taxon>Suessiales</taxon>
        <taxon>Symbiodiniaceae</taxon>
        <taxon>Symbiodinium</taxon>
    </lineage>
</organism>
<dbReference type="EMBL" id="CAJNDS010002360">
    <property type="protein sequence ID" value="CAE7448910.1"/>
    <property type="molecule type" value="Genomic_DNA"/>
</dbReference>
<feature type="region of interest" description="Disordered" evidence="1">
    <location>
        <begin position="17"/>
        <end position="68"/>
    </location>
</feature>
<keyword evidence="3" id="KW-1185">Reference proteome</keyword>
<proteinExistence type="predicted"/>
<accession>A0A812RMQ3</accession>
<reference evidence="2" key="1">
    <citation type="submission" date="2021-02" db="EMBL/GenBank/DDBJ databases">
        <authorList>
            <person name="Dougan E. K."/>
            <person name="Rhodes N."/>
            <person name="Thang M."/>
            <person name="Chan C."/>
        </authorList>
    </citation>
    <scope>NUCLEOTIDE SEQUENCE</scope>
</reference>
<protein>
    <submittedName>
        <fullName evidence="2">Uncharacterized protein</fullName>
    </submittedName>
</protein>
<evidence type="ECO:0000256" key="1">
    <source>
        <dbReference type="SAM" id="MobiDB-lite"/>
    </source>
</evidence>
<evidence type="ECO:0000313" key="2">
    <source>
        <dbReference type="EMBL" id="CAE7448910.1"/>
    </source>
</evidence>
<comment type="caution">
    <text evidence="2">The sequence shown here is derived from an EMBL/GenBank/DDBJ whole genome shotgun (WGS) entry which is preliminary data.</text>
</comment>
<sequence>MATRFFASASKIYEYVSSPRSPGSPAGAESPVAKVPNAKSPMRAREVKQTVRVRQSRAGNGDLPNLLGKRRPVTTAVETHPCDDALACAIAARQAFLESQQRRAGRAMGGRFVM</sequence>
<gene>
    <name evidence="2" type="ORF">SNAT2548_LOCUS24521</name>
</gene>
<evidence type="ECO:0000313" key="3">
    <source>
        <dbReference type="Proteomes" id="UP000604046"/>
    </source>
</evidence>
<dbReference type="AlphaFoldDB" id="A0A812RMQ3"/>
<name>A0A812RMQ3_9DINO</name>
<feature type="compositionally biased region" description="Low complexity" evidence="1">
    <location>
        <begin position="17"/>
        <end position="31"/>
    </location>
</feature>
<dbReference type="Proteomes" id="UP000604046">
    <property type="component" value="Unassembled WGS sequence"/>
</dbReference>